<feature type="region of interest" description="Disordered" evidence="7">
    <location>
        <begin position="440"/>
        <end position="500"/>
    </location>
</feature>
<dbReference type="GO" id="GO:0005546">
    <property type="term" value="F:phosphatidylinositol-4,5-bisphosphate binding"/>
    <property type="evidence" value="ECO:0007669"/>
    <property type="project" value="TreeGrafter"/>
</dbReference>
<evidence type="ECO:0000313" key="9">
    <source>
        <dbReference type="Proteomes" id="UP000034805"/>
    </source>
</evidence>
<evidence type="ECO:0000256" key="2">
    <source>
        <dbReference type="ARBA" id="ARBA00007750"/>
    </source>
</evidence>
<dbReference type="PANTHER" id="PTHR22237">
    <property type="entry name" value="APC MEMBRANE RECRUITMENT PROTEIN 2-RELATED"/>
    <property type="match status" value="1"/>
</dbReference>
<dbReference type="AlphaFoldDB" id="A0A0N8K2P6"/>
<evidence type="ECO:0000256" key="1">
    <source>
        <dbReference type="ARBA" id="ARBA00004202"/>
    </source>
</evidence>
<evidence type="ECO:0000313" key="8">
    <source>
        <dbReference type="EMBL" id="KPP78321.1"/>
    </source>
</evidence>
<reference evidence="8 9" key="1">
    <citation type="submission" date="2015-08" db="EMBL/GenBank/DDBJ databases">
        <title>The genome of the Asian arowana (Scleropages formosus).</title>
        <authorList>
            <person name="Tan M.H."/>
            <person name="Gan H.M."/>
            <person name="Croft L.J."/>
            <person name="Austin C.M."/>
        </authorList>
    </citation>
    <scope>NUCLEOTIDE SEQUENCE [LARGE SCALE GENOMIC DNA]</scope>
    <source>
        <strain evidence="8">Aro1</strain>
    </source>
</reference>
<dbReference type="GO" id="GO:0008013">
    <property type="term" value="F:beta-catenin binding"/>
    <property type="evidence" value="ECO:0007669"/>
    <property type="project" value="TreeGrafter"/>
</dbReference>
<evidence type="ECO:0000256" key="4">
    <source>
        <dbReference type="ARBA" id="ARBA00022687"/>
    </source>
</evidence>
<dbReference type="InterPro" id="IPR019003">
    <property type="entry name" value="AMER"/>
</dbReference>
<comment type="subcellular location">
    <subcellularLocation>
        <location evidence="1">Cell membrane</location>
        <topology evidence="1">Peripheral membrane protein</topology>
    </subcellularLocation>
</comment>
<keyword evidence="5" id="KW-0446">Lipid-binding</keyword>
<evidence type="ECO:0000256" key="7">
    <source>
        <dbReference type="SAM" id="MobiDB-lite"/>
    </source>
</evidence>
<dbReference type="STRING" id="113540.ENSSFOP00015013781"/>
<accession>A0A0N8K2P6</accession>
<dbReference type="GO" id="GO:0005886">
    <property type="term" value="C:plasma membrane"/>
    <property type="evidence" value="ECO:0007669"/>
    <property type="project" value="UniProtKB-SubCell"/>
</dbReference>
<dbReference type="Proteomes" id="UP000034805">
    <property type="component" value="Unassembled WGS sequence"/>
</dbReference>
<evidence type="ECO:0000256" key="5">
    <source>
        <dbReference type="ARBA" id="ARBA00023121"/>
    </source>
</evidence>
<dbReference type="GO" id="GO:0060828">
    <property type="term" value="P:regulation of canonical Wnt signaling pathway"/>
    <property type="evidence" value="ECO:0007669"/>
    <property type="project" value="TreeGrafter"/>
</dbReference>
<dbReference type="PANTHER" id="PTHR22237:SF0">
    <property type="entry name" value="APC MEMBRANE RECRUITMENT PROTEIN 1"/>
    <property type="match status" value="1"/>
</dbReference>
<dbReference type="GO" id="GO:0016055">
    <property type="term" value="P:Wnt signaling pathway"/>
    <property type="evidence" value="ECO:0007669"/>
    <property type="project" value="UniProtKB-KW"/>
</dbReference>
<feature type="region of interest" description="Disordered" evidence="7">
    <location>
        <begin position="777"/>
        <end position="861"/>
    </location>
</feature>
<proteinExistence type="inferred from homology"/>
<feature type="compositionally biased region" description="Polar residues" evidence="7">
    <location>
        <begin position="456"/>
        <end position="467"/>
    </location>
</feature>
<feature type="compositionally biased region" description="Polar residues" evidence="7">
    <location>
        <begin position="777"/>
        <end position="794"/>
    </location>
</feature>
<keyword evidence="4" id="KW-0879">Wnt signaling pathway</keyword>
<protein>
    <submittedName>
        <fullName evidence="8">APC membrane recruitment protein 1-like</fullName>
    </submittedName>
</protein>
<gene>
    <name evidence="8" type="ORF">Z043_102179</name>
</gene>
<evidence type="ECO:0000256" key="6">
    <source>
        <dbReference type="ARBA" id="ARBA00023136"/>
    </source>
</evidence>
<dbReference type="Pfam" id="PF09422">
    <property type="entry name" value="AMER"/>
    <property type="match status" value="1"/>
</dbReference>
<dbReference type="EMBL" id="JARO02000505">
    <property type="protein sequence ID" value="KPP78321.1"/>
    <property type="molecule type" value="Genomic_DNA"/>
</dbReference>
<feature type="non-terminal residue" evidence="8">
    <location>
        <position position="1"/>
    </location>
</feature>
<feature type="compositionally biased region" description="Polar residues" evidence="7">
    <location>
        <begin position="440"/>
        <end position="449"/>
    </location>
</feature>
<organism evidence="8 9">
    <name type="scientific">Scleropages formosus</name>
    <name type="common">Asian bonytongue</name>
    <name type="synonym">Osteoglossum formosum</name>
    <dbReference type="NCBI Taxonomy" id="113540"/>
    <lineage>
        <taxon>Eukaryota</taxon>
        <taxon>Metazoa</taxon>
        <taxon>Chordata</taxon>
        <taxon>Craniata</taxon>
        <taxon>Vertebrata</taxon>
        <taxon>Euteleostomi</taxon>
        <taxon>Actinopterygii</taxon>
        <taxon>Neopterygii</taxon>
        <taxon>Teleostei</taxon>
        <taxon>Osteoglossocephala</taxon>
        <taxon>Osteoglossomorpha</taxon>
        <taxon>Osteoglossiformes</taxon>
        <taxon>Osteoglossidae</taxon>
        <taxon>Scleropages</taxon>
    </lineage>
</organism>
<keyword evidence="3" id="KW-1003">Cell membrane</keyword>
<comment type="similarity">
    <text evidence="2">Belongs to the Amer family.</text>
</comment>
<sequence length="969" mass="105681">TVAMEPSRGRELRRETKPLSDGCGETAGGSEDLQPEAEMPSECTDGAHPEPLPPGKLRKTAFKLFGGRRSICVLPSFFGGRAKSHSKGSSKKGIIKSKTHDCISKVSWEDARKARDVPAGDFEYHGRNGMAGKTLPNSKSADVMNDCEGIEFTKGESSHLLTLETGDHKPSLDKSLSFPHPKRGLKGLFSSIRRHKKNKNIKIEKSDVDLPKEAETVFQHVDHHDEDLFGSLAESSVPPSANVKDDLIITHECGQERLSSEDCQVGQENLELKDRGGDEMERTEVLNTNVEPLNKSSCTRLPDVNPECAENDQPSDQISLIFGEVSSLKSFDSLTGCGDIIADQDDDSIADSSVSGERSRNAGKRSSCYVTYQGGGEEMATPDDIDGDYLQGLWESDTAADICYVSNQKPEFIESDKILEKTSDASDIPSPIVDAETHTTFSHDTTESLTPGEVLSPQSDHQESVPNSDEGYYDSTTPGPDDDGIDGVGQMGSDRLPRDSYSGDALYELFEPDDSLMSPPLKDMSSFETQKCIADPLEFLGNSYKLQESASYADEGSQRPLQAENQGHSYSMNIIKMDAEHDQTICFSQALVDFTKRTELLGNLSASLGGAESNSPFAQNIQVLPSMVTFDIVDMENEGEYDNQVQMVADEDISSPFEDYSESFLQKDAFAECDDRLFDFNDQSLFFNNPWGVASLPRHLSLTRVNQPMPAPLSLNRRSRSLDTDCLEFEMSDLYLMQSRVSPFATLRFDADSNGSSFLHRKRSRNFASSELKDNACGTTASWQPEPNGTSVLPSTDGKRASQVQSLASAQKERAKLACTPNGRSEAPSLGQSPIWKSRPQVSGHAVSEKRPSNPVPQGAEQLTLPFCLPGGECTSQSPSSMTELAAETLCERAECIPDGRSEACFLKSTSAIYSDCTQQSKTKPIGVTQGVPHFCSDGSDTSKLAIHKEGRDFGSKGRQAVDVLVPVG</sequence>
<comment type="caution">
    <text evidence="8">The sequence shown here is derived from an EMBL/GenBank/DDBJ whole genome shotgun (WGS) entry which is preliminary data.</text>
</comment>
<keyword evidence="6" id="KW-0472">Membrane</keyword>
<feature type="compositionally biased region" description="Basic and acidic residues" evidence="7">
    <location>
        <begin position="7"/>
        <end position="18"/>
    </location>
</feature>
<feature type="non-terminal residue" evidence="8">
    <location>
        <position position="969"/>
    </location>
</feature>
<name>A0A0N8K2P6_SCLFO</name>
<feature type="region of interest" description="Disordered" evidence="7">
    <location>
        <begin position="1"/>
        <end position="55"/>
    </location>
</feature>
<evidence type="ECO:0000256" key="3">
    <source>
        <dbReference type="ARBA" id="ARBA00022475"/>
    </source>
</evidence>